<evidence type="ECO:0000259" key="2">
    <source>
        <dbReference type="PROSITE" id="PS50222"/>
    </source>
</evidence>
<protein>
    <submittedName>
        <fullName evidence="3">Crotonobetainyl-CoA--carnitine CoA-transferase</fullName>
    </submittedName>
</protein>
<gene>
    <name evidence="3" type="ORF">J5O05_18660</name>
</gene>
<dbReference type="Gene3D" id="1.10.238.10">
    <property type="entry name" value="EF-hand"/>
    <property type="match status" value="1"/>
</dbReference>
<keyword evidence="3" id="KW-0614">Plasmid</keyword>
<dbReference type="AlphaFoldDB" id="A0A975DKV9"/>
<name>A0A975DKV9_9GAMM</name>
<accession>A0A975DKV9</accession>
<dbReference type="Pfam" id="PF13202">
    <property type="entry name" value="EF-hand_5"/>
    <property type="match status" value="1"/>
</dbReference>
<feature type="chain" id="PRO_5036734878" evidence="1">
    <location>
        <begin position="22"/>
        <end position="73"/>
    </location>
</feature>
<dbReference type="GO" id="GO:0005509">
    <property type="term" value="F:calcium ion binding"/>
    <property type="evidence" value="ECO:0007669"/>
    <property type="project" value="InterPro"/>
</dbReference>
<keyword evidence="1" id="KW-0732">Signal</keyword>
<dbReference type="InterPro" id="IPR011992">
    <property type="entry name" value="EF-hand-dom_pair"/>
</dbReference>
<dbReference type="KEGG" id="pxi:J5O05_18660"/>
<dbReference type="Proteomes" id="UP000664904">
    <property type="component" value="Plasmid unnamed5"/>
</dbReference>
<organism evidence="3 4">
    <name type="scientific">Pseudoalteromonas xiamenensis</name>
    <dbReference type="NCBI Taxonomy" id="882626"/>
    <lineage>
        <taxon>Bacteria</taxon>
        <taxon>Pseudomonadati</taxon>
        <taxon>Pseudomonadota</taxon>
        <taxon>Gammaproteobacteria</taxon>
        <taxon>Alteromonadales</taxon>
        <taxon>Pseudoalteromonadaceae</taxon>
        <taxon>Pseudoalteromonas</taxon>
    </lineage>
</organism>
<dbReference type="SUPFAM" id="SSF47473">
    <property type="entry name" value="EF-hand"/>
    <property type="match status" value="1"/>
</dbReference>
<keyword evidence="4" id="KW-1185">Reference proteome</keyword>
<dbReference type="EMBL" id="CP072135">
    <property type="protein sequence ID" value="QTH73514.1"/>
    <property type="molecule type" value="Genomic_DNA"/>
</dbReference>
<evidence type="ECO:0000313" key="3">
    <source>
        <dbReference type="EMBL" id="QTH73514.1"/>
    </source>
</evidence>
<sequence length="73" mass="7650">MKISNIAALTSALLVSAVALASEVDFQSLDKDANGMLSTTEAGENPTLAAQFKILDVDQDGQLSESEFANFGK</sequence>
<reference evidence="3" key="1">
    <citation type="submission" date="2021-03" db="EMBL/GenBank/DDBJ databases">
        <title>Complete Genome of Pseudoalteromonas xiamenensis STKMTI.2, a new potential marine bacterium producing anti-Vibrio compounds.</title>
        <authorList>
            <person name="Handayani D.P."/>
            <person name="Isnansetyo A."/>
            <person name="Istiqomah I."/>
            <person name="Jumina J."/>
        </authorList>
    </citation>
    <scope>NUCLEOTIDE SEQUENCE</scope>
    <source>
        <strain evidence="3">STKMTI.2</strain>
        <plasmid evidence="3">unnamed5</plasmid>
    </source>
</reference>
<dbReference type="InterPro" id="IPR018247">
    <property type="entry name" value="EF_Hand_1_Ca_BS"/>
</dbReference>
<geneLocation type="plasmid" evidence="3 4">
    <name>unnamed5</name>
</geneLocation>
<dbReference type="InterPro" id="IPR002048">
    <property type="entry name" value="EF_hand_dom"/>
</dbReference>
<evidence type="ECO:0000313" key="4">
    <source>
        <dbReference type="Proteomes" id="UP000664904"/>
    </source>
</evidence>
<feature type="signal peptide" evidence="1">
    <location>
        <begin position="1"/>
        <end position="21"/>
    </location>
</feature>
<dbReference type="RefSeq" id="WP_208845126.1">
    <property type="nucleotide sequence ID" value="NZ_CP072135.1"/>
</dbReference>
<proteinExistence type="predicted"/>
<dbReference type="PROSITE" id="PS00018">
    <property type="entry name" value="EF_HAND_1"/>
    <property type="match status" value="1"/>
</dbReference>
<evidence type="ECO:0000256" key="1">
    <source>
        <dbReference type="SAM" id="SignalP"/>
    </source>
</evidence>
<dbReference type="PROSITE" id="PS50222">
    <property type="entry name" value="EF_HAND_2"/>
    <property type="match status" value="1"/>
</dbReference>
<feature type="domain" description="EF-hand" evidence="2">
    <location>
        <begin position="43"/>
        <end position="73"/>
    </location>
</feature>